<organism evidence="1 2">
    <name type="scientific">Parafrankia irregularis</name>
    <dbReference type="NCBI Taxonomy" id="795642"/>
    <lineage>
        <taxon>Bacteria</taxon>
        <taxon>Bacillati</taxon>
        <taxon>Actinomycetota</taxon>
        <taxon>Actinomycetes</taxon>
        <taxon>Frankiales</taxon>
        <taxon>Frankiaceae</taxon>
        <taxon>Parafrankia</taxon>
    </lineage>
</organism>
<name>A0A0S4QLG3_9ACTN</name>
<gene>
    <name evidence="1" type="ORF">Ga0074812_10531</name>
</gene>
<dbReference type="Proteomes" id="UP000198802">
    <property type="component" value="Unassembled WGS sequence"/>
</dbReference>
<evidence type="ECO:0000313" key="1">
    <source>
        <dbReference type="EMBL" id="CUU55382.1"/>
    </source>
</evidence>
<dbReference type="AlphaFoldDB" id="A0A0S4QLG3"/>
<keyword evidence="2" id="KW-1185">Reference proteome</keyword>
<evidence type="ECO:0000313" key="2">
    <source>
        <dbReference type="Proteomes" id="UP000198802"/>
    </source>
</evidence>
<dbReference type="EMBL" id="FAOZ01000005">
    <property type="protein sequence ID" value="CUU55382.1"/>
    <property type="molecule type" value="Genomic_DNA"/>
</dbReference>
<reference evidence="2" key="1">
    <citation type="submission" date="2015-11" db="EMBL/GenBank/DDBJ databases">
        <authorList>
            <person name="Varghese N."/>
        </authorList>
    </citation>
    <scope>NUCLEOTIDE SEQUENCE [LARGE SCALE GENOMIC DNA]</scope>
    <source>
        <strain evidence="2">DSM 45899</strain>
    </source>
</reference>
<sequence>MSTGPTPAPDLWRRSLPAVETAATVWTVQVATPWLTDPDHQRVRDDLDLVLFLRALKEQTGFCFRRVLLYDPPSDLGGAPDRYAAAQADHAAWIGRVRRHLAAIGAEGSAGGSLPDGCEYSVRLLILGRAGTRTAPAVEDGLWTEQTPPADVQAAWSDPRLIPLDPHEESIIGPHRDRNPLWQGAFLG</sequence>
<protein>
    <submittedName>
        <fullName evidence="1">Uncharacterized protein</fullName>
    </submittedName>
</protein>
<accession>A0A0S4QLG3</accession>
<dbReference type="RefSeq" id="WP_242666147.1">
    <property type="nucleotide sequence ID" value="NZ_FAOZ01000005.1"/>
</dbReference>
<proteinExistence type="predicted"/>